<evidence type="ECO:0000256" key="2">
    <source>
        <dbReference type="ARBA" id="ARBA00022729"/>
    </source>
</evidence>
<keyword evidence="3" id="KW-0378">Hydrolase</keyword>
<sequence>MPGNTANEQSDKRRTEREENLNTNLPPLWSRTNKLDDSRTLDAWIGRERPRIVGLYEDYVFGRTPEGGQLADIRLCATHHRCVGGSASRFDYQLTVAGPRGELKANLLLYVPTVLVESKQPAPLFAGLNFYGNHTVTAEEDHRGSDPPRSSKFSGGSYTEQLPVQEIVRAGFAVATIHCADFEVDAERTGHLGVRGLFCDRQTLERNIDDPTSKQWGTIGAWAWGLSRAMDAFERITLIDNSNVIVWGHSRLGKTALWTAAQDSRFAGVISNNSGCAGASLFSHHSGEDVQQICDNFGYWFSPVFGTFRNRDDSLPVDQHMLLAAIFPASVHVASARADAHADPLGEYLSCVAAAPIALCAVGENEKGLVSPNKKVFSSSGDIPARVSWGGGKFTYRCREGGHSMNAEDWAYFLSAGSDALSARQLSNTNLIDGDTT</sequence>
<dbReference type="EMBL" id="NAEP01000014">
    <property type="protein sequence ID" value="PDQ36451.1"/>
    <property type="molecule type" value="Genomic_DNA"/>
</dbReference>
<dbReference type="SUPFAM" id="SSF53474">
    <property type="entry name" value="alpha/beta-Hydrolases"/>
    <property type="match status" value="1"/>
</dbReference>
<feature type="region of interest" description="Disordered" evidence="4">
    <location>
        <begin position="137"/>
        <end position="157"/>
    </location>
</feature>
<keyword evidence="1" id="KW-0719">Serine esterase</keyword>
<feature type="domain" description="4-O-methyl-glucuronoyl methylesterase-like" evidence="5">
    <location>
        <begin position="213"/>
        <end position="355"/>
    </location>
</feature>
<feature type="compositionally biased region" description="Basic and acidic residues" evidence="4">
    <location>
        <begin position="137"/>
        <end position="146"/>
    </location>
</feature>
<dbReference type="Proteomes" id="UP000219994">
    <property type="component" value="Unassembled WGS sequence"/>
</dbReference>
<gene>
    <name evidence="6" type="ORF">B5766_00770</name>
</gene>
<accession>A0A2A6FV00</accession>
<evidence type="ECO:0000256" key="1">
    <source>
        <dbReference type="ARBA" id="ARBA00022487"/>
    </source>
</evidence>
<proteinExistence type="predicted"/>
<dbReference type="Pfam" id="PF22244">
    <property type="entry name" value="GCE_fung"/>
    <property type="match status" value="1"/>
</dbReference>
<evidence type="ECO:0000313" key="7">
    <source>
        <dbReference type="Proteomes" id="UP000219994"/>
    </source>
</evidence>
<keyword evidence="2" id="KW-0732">Signal</keyword>
<comment type="caution">
    <text evidence="6">The sequence shown here is derived from an EMBL/GenBank/DDBJ whole genome shotgun (WGS) entry which is preliminary data.</text>
</comment>
<evidence type="ECO:0000313" key="6">
    <source>
        <dbReference type="EMBL" id="PDQ36451.1"/>
    </source>
</evidence>
<dbReference type="InterPro" id="IPR029058">
    <property type="entry name" value="AB_hydrolase_fold"/>
</dbReference>
<evidence type="ECO:0000259" key="5">
    <source>
        <dbReference type="Pfam" id="PF22244"/>
    </source>
</evidence>
<feature type="region of interest" description="Disordered" evidence="4">
    <location>
        <begin position="1"/>
        <end position="29"/>
    </location>
</feature>
<evidence type="ECO:0000256" key="4">
    <source>
        <dbReference type="SAM" id="MobiDB-lite"/>
    </source>
</evidence>
<evidence type="ECO:0000256" key="3">
    <source>
        <dbReference type="ARBA" id="ARBA00022801"/>
    </source>
</evidence>
<feature type="compositionally biased region" description="Basic and acidic residues" evidence="4">
    <location>
        <begin position="9"/>
        <end position="20"/>
    </location>
</feature>
<organism evidence="6 7">
    <name type="scientific">Candidatus Lumbricidiphila eiseniae</name>
    <dbReference type="NCBI Taxonomy" id="1969409"/>
    <lineage>
        <taxon>Bacteria</taxon>
        <taxon>Bacillati</taxon>
        <taxon>Actinomycetota</taxon>
        <taxon>Actinomycetes</taxon>
        <taxon>Micrococcales</taxon>
        <taxon>Microbacteriaceae</taxon>
        <taxon>Candidatus Lumbricidiphila</taxon>
    </lineage>
</organism>
<dbReference type="GO" id="GO:0052689">
    <property type="term" value="F:carboxylic ester hydrolase activity"/>
    <property type="evidence" value="ECO:0007669"/>
    <property type="project" value="UniProtKB-KW"/>
</dbReference>
<dbReference type="AlphaFoldDB" id="A0A2A6FV00"/>
<protein>
    <recommendedName>
        <fullName evidence="5">4-O-methyl-glucuronoyl methylesterase-like domain-containing protein</fullName>
    </recommendedName>
</protein>
<dbReference type="InterPro" id="IPR054579">
    <property type="entry name" value="GCE-like_dom"/>
</dbReference>
<name>A0A2A6FV00_9MICO</name>
<reference evidence="7" key="1">
    <citation type="submission" date="2017-03" db="EMBL/GenBank/DDBJ databases">
        <authorList>
            <person name="Lund M.B."/>
        </authorList>
    </citation>
    <scope>NUCLEOTIDE SEQUENCE [LARGE SCALE GENOMIC DNA]</scope>
</reference>
<dbReference type="Gene3D" id="3.40.50.1820">
    <property type="entry name" value="alpha/beta hydrolase"/>
    <property type="match status" value="1"/>
</dbReference>